<feature type="region of interest" description="Disordered" evidence="1">
    <location>
        <begin position="1"/>
        <end position="48"/>
    </location>
</feature>
<dbReference type="AlphaFoldDB" id="A0AAU9IM18"/>
<accession>A0AAU9IM18</accession>
<organism evidence="2 3">
    <name type="scientific">Blepharisma stoltei</name>
    <dbReference type="NCBI Taxonomy" id="1481888"/>
    <lineage>
        <taxon>Eukaryota</taxon>
        <taxon>Sar</taxon>
        <taxon>Alveolata</taxon>
        <taxon>Ciliophora</taxon>
        <taxon>Postciliodesmatophora</taxon>
        <taxon>Heterotrichea</taxon>
        <taxon>Heterotrichida</taxon>
        <taxon>Blepharismidae</taxon>
        <taxon>Blepharisma</taxon>
    </lineage>
</organism>
<evidence type="ECO:0000313" key="2">
    <source>
        <dbReference type="EMBL" id="CAG9312819.1"/>
    </source>
</evidence>
<reference evidence="2" key="1">
    <citation type="submission" date="2021-09" db="EMBL/GenBank/DDBJ databases">
        <authorList>
            <consortium name="AG Swart"/>
            <person name="Singh M."/>
            <person name="Singh A."/>
            <person name="Seah K."/>
            <person name="Emmerich C."/>
        </authorList>
    </citation>
    <scope>NUCLEOTIDE SEQUENCE</scope>
    <source>
        <strain evidence="2">ATCC30299</strain>
    </source>
</reference>
<protein>
    <submittedName>
        <fullName evidence="2">Uncharacterized protein</fullName>
    </submittedName>
</protein>
<sequence>MYTASSKTPKPLPPQFNFIQHRKSSSVESNTDEESLSDEPPLLKTKSEANKYAHSFLPPISTGELRKSPTLQIEIPPHSAKVRIKPLFGSPANENEKVTKSKITLIDDFGLLNQEELDSDSQTSLLYRNKAAHVTISDFWGKKTTQTVLHSPNLKDAVRYMKHKRFVDDITIKSSIAASATPRQMDEHVTLRLMSSTSKGILTPTLTPFSAKTPSFVIKSNHDLKRSKELRTLNKIMKGCDELHMDNMKAIQSLSIDRRKSYPTHRKLTAEDKKRIKYNKKLLS</sequence>
<keyword evidence="3" id="KW-1185">Reference proteome</keyword>
<proteinExistence type="predicted"/>
<gene>
    <name evidence="2" type="ORF">BSTOLATCC_MIC7611</name>
</gene>
<name>A0AAU9IM18_9CILI</name>
<evidence type="ECO:0000313" key="3">
    <source>
        <dbReference type="Proteomes" id="UP001162131"/>
    </source>
</evidence>
<dbReference type="Proteomes" id="UP001162131">
    <property type="component" value="Unassembled WGS sequence"/>
</dbReference>
<comment type="caution">
    <text evidence="2">The sequence shown here is derived from an EMBL/GenBank/DDBJ whole genome shotgun (WGS) entry which is preliminary data.</text>
</comment>
<evidence type="ECO:0000256" key="1">
    <source>
        <dbReference type="SAM" id="MobiDB-lite"/>
    </source>
</evidence>
<dbReference type="EMBL" id="CAJZBQ010000009">
    <property type="protein sequence ID" value="CAG9312819.1"/>
    <property type="molecule type" value="Genomic_DNA"/>
</dbReference>